<dbReference type="Gene3D" id="2.30.29.30">
    <property type="entry name" value="Pleckstrin-homology domain (PH domain)/Phosphotyrosine-binding domain (PTB)"/>
    <property type="match status" value="1"/>
</dbReference>
<feature type="compositionally biased region" description="Low complexity" evidence="1">
    <location>
        <begin position="137"/>
        <end position="156"/>
    </location>
</feature>
<dbReference type="Proteomes" id="UP000789508">
    <property type="component" value="Unassembled WGS sequence"/>
</dbReference>
<dbReference type="AlphaFoldDB" id="A0A9N9GR34"/>
<sequence>MQFIPEETKSGWLTKQGGNALRKTWKKRWCVINLASYNSVVQDPSVTKKSQYCIRIEKLARSSDSVRSTLSYRDAKSPNPFIAYAESEGEMQQWIAILQKRVGGRNIVDIVLDRLDLTNGHRRQGSYGSLGSFYSRNGSANGSSSTLSSRRPSLDSMSQDTPSLDSRKSSIDSLHSGYQTGERPISTIILPTITQQQQRSRPQTPLLNLGIGQPILRKPASHSCLQDRRSINPPVNAHSRKLSLSLKDTAAAPCHPNAPLIMVHGDNSKFTKSPDAVFFPERDIKMKNEDNIHSSTFTHLNSLETFKNSNCLYKKKEEVVLGSPVTPIRNVFPSHLSDSK</sequence>
<dbReference type="EMBL" id="CAJVPS010006294">
    <property type="protein sequence ID" value="CAG8623778.1"/>
    <property type="molecule type" value="Genomic_DNA"/>
</dbReference>
<accession>A0A9N9GR34</accession>
<comment type="caution">
    <text evidence="3">The sequence shown here is derived from an EMBL/GenBank/DDBJ whole genome shotgun (WGS) entry which is preliminary data.</text>
</comment>
<dbReference type="InterPro" id="IPR011993">
    <property type="entry name" value="PH-like_dom_sf"/>
</dbReference>
<evidence type="ECO:0000259" key="2">
    <source>
        <dbReference type="PROSITE" id="PS50003"/>
    </source>
</evidence>
<dbReference type="OrthoDB" id="73680at2759"/>
<feature type="region of interest" description="Disordered" evidence="1">
    <location>
        <begin position="128"/>
        <end position="179"/>
    </location>
</feature>
<evidence type="ECO:0000313" key="3">
    <source>
        <dbReference type="EMBL" id="CAG8623778.1"/>
    </source>
</evidence>
<dbReference type="SUPFAM" id="SSF50729">
    <property type="entry name" value="PH domain-like"/>
    <property type="match status" value="1"/>
</dbReference>
<feature type="domain" description="PH" evidence="2">
    <location>
        <begin position="6"/>
        <end position="103"/>
    </location>
</feature>
<evidence type="ECO:0000256" key="1">
    <source>
        <dbReference type="SAM" id="MobiDB-lite"/>
    </source>
</evidence>
<dbReference type="SMART" id="SM00233">
    <property type="entry name" value="PH"/>
    <property type="match status" value="1"/>
</dbReference>
<keyword evidence="4" id="KW-1185">Reference proteome</keyword>
<reference evidence="3" key="1">
    <citation type="submission" date="2021-06" db="EMBL/GenBank/DDBJ databases">
        <authorList>
            <person name="Kallberg Y."/>
            <person name="Tangrot J."/>
            <person name="Rosling A."/>
        </authorList>
    </citation>
    <scope>NUCLEOTIDE SEQUENCE</scope>
    <source>
        <strain evidence="3">FL130A</strain>
    </source>
</reference>
<proteinExistence type="predicted"/>
<evidence type="ECO:0000313" key="4">
    <source>
        <dbReference type="Proteomes" id="UP000789508"/>
    </source>
</evidence>
<name>A0A9N9GR34_9GLOM</name>
<dbReference type="PROSITE" id="PS50003">
    <property type="entry name" value="PH_DOMAIN"/>
    <property type="match status" value="1"/>
</dbReference>
<dbReference type="InterPro" id="IPR001849">
    <property type="entry name" value="PH_domain"/>
</dbReference>
<organism evidence="3 4">
    <name type="scientific">Ambispora leptoticha</name>
    <dbReference type="NCBI Taxonomy" id="144679"/>
    <lineage>
        <taxon>Eukaryota</taxon>
        <taxon>Fungi</taxon>
        <taxon>Fungi incertae sedis</taxon>
        <taxon>Mucoromycota</taxon>
        <taxon>Glomeromycotina</taxon>
        <taxon>Glomeromycetes</taxon>
        <taxon>Archaeosporales</taxon>
        <taxon>Ambisporaceae</taxon>
        <taxon>Ambispora</taxon>
    </lineage>
</organism>
<protein>
    <submittedName>
        <fullName evidence="3">10053_t:CDS:1</fullName>
    </submittedName>
</protein>
<dbReference type="Pfam" id="PF00169">
    <property type="entry name" value="PH"/>
    <property type="match status" value="1"/>
</dbReference>
<gene>
    <name evidence="3" type="ORF">ALEPTO_LOCUS9077</name>
</gene>